<evidence type="ECO:0000259" key="1">
    <source>
        <dbReference type="Pfam" id="PF13966"/>
    </source>
</evidence>
<feature type="domain" description="Reverse transcriptase zinc-binding" evidence="1">
    <location>
        <begin position="44"/>
        <end position="130"/>
    </location>
</feature>
<evidence type="ECO:0000313" key="2">
    <source>
        <dbReference type="EMBL" id="MBA0854680.1"/>
    </source>
</evidence>
<protein>
    <recommendedName>
        <fullName evidence="1">Reverse transcriptase zinc-binding domain-containing protein</fullName>
    </recommendedName>
</protein>
<reference evidence="2 3" key="1">
    <citation type="journal article" date="2019" name="Genome Biol. Evol.">
        <title>Insights into the evolution of the New World diploid cottons (Gossypium, subgenus Houzingenia) based on genome sequencing.</title>
        <authorList>
            <person name="Grover C.E."/>
            <person name="Arick M.A. 2nd"/>
            <person name="Thrash A."/>
            <person name="Conover J.L."/>
            <person name="Sanders W.S."/>
            <person name="Peterson D.G."/>
            <person name="Frelichowski J.E."/>
            <person name="Scheffler J.A."/>
            <person name="Scheffler B.E."/>
            <person name="Wendel J.F."/>
        </authorList>
    </citation>
    <scope>NUCLEOTIDE SEQUENCE [LARGE SCALE GENOMIC DNA]</scope>
    <source>
        <strain evidence="2">1</strain>
        <tissue evidence="2">Leaf</tissue>
    </source>
</reference>
<dbReference type="Proteomes" id="UP000593576">
    <property type="component" value="Unassembled WGS sequence"/>
</dbReference>
<dbReference type="OrthoDB" id="998849at2759"/>
<evidence type="ECO:0000313" key="3">
    <source>
        <dbReference type="Proteomes" id="UP000593576"/>
    </source>
</evidence>
<dbReference type="InterPro" id="IPR026960">
    <property type="entry name" value="RVT-Znf"/>
</dbReference>
<organism evidence="2 3">
    <name type="scientific">Gossypium schwendimanii</name>
    <name type="common">Cotton</name>
    <dbReference type="NCBI Taxonomy" id="34291"/>
    <lineage>
        <taxon>Eukaryota</taxon>
        <taxon>Viridiplantae</taxon>
        <taxon>Streptophyta</taxon>
        <taxon>Embryophyta</taxon>
        <taxon>Tracheophyta</taxon>
        <taxon>Spermatophyta</taxon>
        <taxon>Magnoliopsida</taxon>
        <taxon>eudicotyledons</taxon>
        <taxon>Gunneridae</taxon>
        <taxon>Pentapetalae</taxon>
        <taxon>rosids</taxon>
        <taxon>malvids</taxon>
        <taxon>Malvales</taxon>
        <taxon>Malvaceae</taxon>
        <taxon>Malvoideae</taxon>
        <taxon>Gossypium</taxon>
    </lineage>
</organism>
<dbReference type="AlphaFoldDB" id="A0A7J9L7M8"/>
<proteinExistence type="predicted"/>
<name>A0A7J9L7M8_GOSSC</name>
<gene>
    <name evidence="2" type="ORF">Goshw_003590</name>
</gene>
<keyword evidence="3" id="KW-1185">Reference proteome</keyword>
<accession>A0A7J9L7M8</accession>
<dbReference type="EMBL" id="JABFAF010000005">
    <property type="protein sequence ID" value="MBA0854680.1"/>
    <property type="molecule type" value="Genomic_DNA"/>
</dbReference>
<comment type="caution">
    <text evidence="2">The sequence shown here is derived from an EMBL/GenBank/DDBJ whole genome shotgun (WGS) entry which is preliminary data.</text>
</comment>
<dbReference type="Pfam" id="PF13966">
    <property type="entry name" value="zf-RVT"/>
    <property type="match status" value="1"/>
</dbReference>
<sequence length="190" mass="22403">MRWDRNRVLDIYGENLGDQICNIPIFRHSPKDVLVWFHSQRGLFTTKLAYSWLILKKMGMGPHRLFWKRIWKHKILPKIQVFAWRVGNEILPTNTKIATIRPTVNSACQRCGADKETLIHAIKDCPTTRETLVCDGLDDKLVRNEFDSCIEWLEATMRLLDKKAMEDFIILICNSWNNRNNFTFCGKEEY</sequence>